<protein>
    <submittedName>
        <fullName evidence="1">Uncharacterized protein</fullName>
    </submittedName>
</protein>
<name>A0ACC5RAB2_9HYPH</name>
<sequence>MRVKELGLSAVMGAILLAVAGIIIGFDASNADIARPPSSEAPATALDPIAAKAQFARDPLDRYAVYSLFQDTTNDSNEAQRLLDLAAARSLRDGTIQSALIDRLIKNGGYAEAIYRLDGLMRARPGFRPGLSEALAQFAQIPESRQALIDVLAVDPPWRKAFLSSLAASKQDLAMVAGVFIGLRSTETPPRMPELRPLFDRMVSSGGAAAAYSLWLSFLTEDQLARVGYVYDGEFEAERTETPFDWTIKPALNVKARTLVSTQTSRGRVLEISFANSQVAYGNVYQSLLIPPGHYVLAGDYKTIRLETERGLAWRLYCAGTPSQALAQGPSMNGTSDWTSFEVRFAVPETGCESQTLKLELIAKAYLDRKASGTLWADGIEVRRDDQ</sequence>
<accession>A0ACC5RAB2</accession>
<dbReference type="Proteomes" id="UP000616151">
    <property type="component" value="Unassembled WGS sequence"/>
</dbReference>
<gene>
    <name evidence="1" type="ORF">JHL16_24785</name>
</gene>
<reference evidence="1" key="1">
    <citation type="submission" date="2021-01" db="EMBL/GenBank/DDBJ databases">
        <authorList>
            <person name="Sun Q."/>
        </authorList>
    </citation>
    <scope>NUCLEOTIDE SEQUENCE</scope>
    <source>
        <strain evidence="1">YIM B02566</strain>
    </source>
</reference>
<evidence type="ECO:0000313" key="2">
    <source>
        <dbReference type="Proteomes" id="UP000616151"/>
    </source>
</evidence>
<keyword evidence="2" id="KW-1185">Reference proteome</keyword>
<evidence type="ECO:0000313" key="1">
    <source>
        <dbReference type="EMBL" id="MBK1869600.1"/>
    </source>
</evidence>
<dbReference type="EMBL" id="JAENHL010000008">
    <property type="protein sequence ID" value="MBK1869600.1"/>
    <property type="molecule type" value="Genomic_DNA"/>
</dbReference>
<proteinExistence type="predicted"/>
<comment type="caution">
    <text evidence="1">The sequence shown here is derived from an EMBL/GenBank/DDBJ whole genome shotgun (WGS) entry which is preliminary data.</text>
</comment>
<organism evidence="1 2">
    <name type="scientific">Taklimakanibacter albus</name>
    <dbReference type="NCBI Taxonomy" id="2800327"/>
    <lineage>
        <taxon>Bacteria</taxon>
        <taxon>Pseudomonadati</taxon>
        <taxon>Pseudomonadota</taxon>
        <taxon>Alphaproteobacteria</taxon>
        <taxon>Hyphomicrobiales</taxon>
        <taxon>Aestuariivirgaceae</taxon>
        <taxon>Taklimakanibacter</taxon>
    </lineage>
</organism>